<organism evidence="8 9">
    <name type="scientific">Exophiala sideris</name>
    <dbReference type="NCBI Taxonomy" id="1016849"/>
    <lineage>
        <taxon>Eukaryota</taxon>
        <taxon>Fungi</taxon>
        <taxon>Dikarya</taxon>
        <taxon>Ascomycota</taxon>
        <taxon>Pezizomycotina</taxon>
        <taxon>Eurotiomycetes</taxon>
        <taxon>Chaetothyriomycetidae</taxon>
        <taxon>Chaetothyriales</taxon>
        <taxon>Herpotrichiellaceae</taxon>
        <taxon>Exophiala</taxon>
    </lineage>
</organism>
<dbReference type="PROSITE" id="PS50103">
    <property type="entry name" value="ZF_C3H1"/>
    <property type="match status" value="1"/>
</dbReference>
<dbReference type="EMBL" id="JAVRRF010000036">
    <property type="protein sequence ID" value="KAK5051121.1"/>
    <property type="molecule type" value="Genomic_DNA"/>
</dbReference>
<dbReference type="InterPro" id="IPR019496">
    <property type="entry name" value="NUFIP1_cons_dom"/>
</dbReference>
<gene>
    <name evidence="8" type="ORF">LTR69_010498</name>
</gene>
<feature type="coiled-coil region" evidence="5">
    <location>
        <begin position="205"/>
        <end position="233"/>
    </location>
</feature>
<dbReference type="Pfam" id="PF25585">
    <property type="entry name" value="zf-CCCH_DUS3L"/>
    <property type="match status" value="1"/>
</dbReference>
<feature type="domain" description="C3H1-type" evidence="7">
    <location>
        <begin position="407"/>
        <end position="435"/>
    </location>
</feature>
<evidence type="ECO:0000256" key="2">
    <source>
        <dbReference type="ARBA" id="ARBA00022771"/>
    </source>
</evidence>
<feature type="compositionally biased region" description="Gly residues" evidence="6">
    <location>
        <begin position="37"/>
        <end position="53"/>
    </location>
</feature>
<feature type="compositionally biased region" description="Polar residues" evidence="6">
    <location>
        <begin position="67"/>
        <end position="84"/>
    </location>
</feature>
<keyword evidence="1 4" id="KW-0479">Metal-binding</keyword>
<feature type="compositionally biased region" description="Acidic residues" evidence="6">
    <location>
        <begin position="342"/>
        <end position="354"/>
    </location>
</feature>
<reference evidence="8 9" key="1">
    <citation type="submission" date="2023-08" db="EMBL/GenBank/DDBJ databases">
        <title>Black Yeasts Isolated from many extreme environments.</title>
        <authorList>
            <person name="Coleine C."/>
            <person name="Stajich J.E."/>
            <person name="Selbmann L."/>
        </authorList>
    </citation>
    <scope>NUCLEOTIDE SEQUENCE [LARGE SCALE GENOMIC DNA]</scope>
    <source>
        <strain evidence="8 9">CCFEE 6328</strain>
    </source>
</reference>
<accession>A0ABR0IXV7</accession>
<dbReference type="Gene3D" id="4.10.1000.10">
    <property type="entry name" value="Zinc finger, CCCH-type"/>
    <property type="match status" value="1"/>
</dbReference>
<feature type="compositionally biased region" description="Pro residues" evidence="6">
    <location>
        <begin position="7"/>
        <end position="17"/>
    </location>
</feature>
<evidence type="ECO:0000256" key="1">
    <source>
        <dbReference type="ARBA" id="ARBA00022723"/>
    </source>
</evidence>
<evidence type="ECO:0000256" key="4">
    <source>
        <dbReference type="PROSITE-ProRule" id="PRU00723"/>
    </source>
</evidence>
<keyword evidence="5" id="KW-0175">Coiled coil</keyword>
<dbReference type="SMART" id="SM00356">
    <property type="entry name" value="ZnF_C3H1"/>
    <property type="match status" value="1"/>
</dbReference>
<dbReference type="Proteomes" id="UP001345691">
    <property type="component" value="Unassembled WGS sequence"/>
</dbReference>
<keyword evidence="3 4" id="KW-0862">Zinc</keyword>
<feature type="zinc finger region" description="C3H1-type" evidence="4">
    <location>
        <begin position="407"/>
        <end position="435"/>
    </location>
</feature>
<comment type="caution">
    <text evidence="8">The sequence shown here is derived from an EMBL/GenBank/DDBJ whole genome shotgun (WGS) entry which is preliminary data.</text>
</comment>
<evidence type="ECO:0000256" key="6">
    <source>
        <dbReference type="SAM" id="MobiDB-lite"/>
    </source>
</evidence>
<protein>
    <recommendedName>
        <fullName evidence="7">C3H1-type domain-containing protein</fullName>
    </recommendedName>
</protein>
<sequence length="546" mass="59354">MSNQPFSFPPPPPPPPKRAADNSYGQNNGFPTHRGSSRGGGFGRGGGRGGRGSQRGSHHAPHMGHNNYANRPNGDNWNRNTGLNPPQKRDHTSAFNNAQPTRPRPTAAPAVPSFNASIEHLLPRKPAALNVEKPKKQNLLGLTPTNADPDSEPEDDEGEETRLATQTKSAGHGLEIAYKGHVSTLRTPAEIAAWIAERKARFPTAVKVEAAKKEAAEKKRKWEEEKAARLEANRQARIKRDEERKQQIIAREQTAKAQKELEARKHERLAKSKDVDLDAATIAEMKAEKLRKKALKAEQRLAKAEEALRVAQEKPNALAASQTKDQPPEDATSDHEQPSQLEDLDVALDADIADPDATSSSGTSTTDSGSDSSEAGPDSDSAPEVMSTKQAALVHDLAPQPPKAAQTATPRLCNSFVKTGRCKFGARCRFMHDTSRGKKTSTNAASSSLTANTRRKGLWEVMVQKEKEEEHKRLLEAIIMLDEFASTGLVWLKSYVYGRSTLTAHHGLCAVFLACFPGLTGIPNNGAPLLHALLEFEVLDVDAGAF</sequence>
<feature type="compositionally biased region" description="Acidic residues" evidence="6">
    <location>
        <begin position="149"/>
        <end position="159"/>
    </location>
</feature>
<dbReference type="SUPFAM" id="SSF90229">
    <property type="entry name" value="CCCH zinc finger"/>
    <property type="match status" value="1"/>
</dbReference>
<proteinExistence type="predicted"/>
<keyword evidence="2 4" id="KW-0863">Zinc-finger</keyword>
<feature type="compositionally biased region" description="Low complexity" evidence="6">
    <location>
        <begin position="355"/>
        <end position="373"/>
    </location>
</feature>
<evidence type="ECO:0000256" key="3">
    <source>
        <dbReference type="ARBA" id="ARBA00022833"/>
    </source>
</evidence>
<name>A0ABR0IXV7_9EURO</name>
<evidence type="ECO:0000313" key="8">
    <source>
        <dbReference type="EMBL" id="KAK5051121.1"/>
    </source>
</evidence>
<feature type="compositionally biased region" description="Low complexity" evidence="6">
    <location>
        <begin position="98"/>
        <end position="110"/>
    </location>
</feature>
<dbReference type="InterPro" id="IPR036855">
    <property type="entry name" value="Znf_CCCH_sf"/>
</dbReference>
<evidence type="ECO:0000259" key="7">
    <source>
        <dbReference type="PROSITE" id="PS50103"/>
    </source>
</evidence>
<evidence type="ECO:0000313" key="9">
    <source>
        <dbReference type="Proteomes" id="UP001345691"/>
    </source>
</evidence>
<dbReference type="InterPro" id="IPR000571">
    <property type="entry name" value="Znf_CCCH"/>
</dbReference>
<keyword evidence="9" id="KW-1185">Reference proteome</keyword>
<dbReference type="Pfam" id="PF10453">
    <property type="entry name" value="NUFIP1"/>
    <property type="match status" value="1"/>
</dbReference>
<feature type="region of interest" description="Disordered" evidence="6">
    <location>
        <begin position="306"/>
        <end position="388"/>
    </location>
</feature>
<feature type="region of interest" description="Disordered" evidence="6">
    <location>
        <begin position="1"/>
        <end position="169"/>
    </location>
</feature>
<evidence type="ECO:0000256" key="5">
    <source>
        <dbReference type="SAM" id="Coils"/>
    </source>
</evidence>